<sequence>MEKPIIISENRSKLLTNERFEFGYLEVKESLKKLKKDGLIDEKQFEKIQTEDMLLKIKYKTYKKCVRNIIIGLVLTGIGYIGNSPAIYAVLLIGIIFSVSSFFGVLSNRITKNQKAYLK</sequence>
<gene>
    <name evidence="2" type="ordered locus">Celal_2553</name>
</gene>
<evidence type="ECO:0000313" key="3">
    <source>
        <dbReference type="Proteomes" id="UP000008634"/>
    </source>
</evidence>
<dbReference type="STRING" id="688270.Celal_2553"/>
<dbReference type="Proteomes" id="UP000008634">
    <property type="component" value="Chromosome"/>
</dbReference>
<dbReference type="EMBL" id="CP002453">
    <property type="protein sequence ID" value="ADV49840.1"/>
    <property type="molecule type" value="Genomic_DNA"/>
</dbReference>
<keyword evidence="1" id="KW-1133">Transmembrane helix</keyword>
<protein>
    <submittedName>
        <fullName evidence="2">Uncharacterized protein</fullName>
    </submittedName>
</protein>
<accession>E6X9S0</accession>
<keyword evidence="1" id="KW-0812">Transmembrane</keyword>
<reference evidence="2 3" key="1">
    <citation type="journal article" date="2010" name="Stand. Genomic Sci.">
        <title>Complete genome sequence of Cellulophaga algicola type strain (IC166).</title>
        <authorList>
            <person name="Abt B."/>
            <person name="Lu M."/>
            <person name="Misra M."/>
            <person name="Han C."/>
            <person name="Nolan M."/>
            <person name="Lucas S."/>
            <person name="Hammon N."/>
            <person name="Deshpande S."/>
            <person name="Cheng J.F."/>
            <person name="Tapia R."/>
            <person name="Goodwin L."/>
            <person name="Pitluck S."/>
            <person name="Liolios K."/>
            <person name="Pagani I."/>
            <person name="Ivanova N."/>
            <person name="Mavromatis K."/>
            <person name="Ovchinikova G."/>
            <person name="Pati A."/>
            <person name="Chen A."/>
            <person name="Palaniappan K."/>
            <person name="Land M."/>
            <person name="Hauser L."/>
            <person name="Chang Y.J."/>
            <person name="Jeffries C.D."/>
            <person name="Detter J.C."/>
            <person name="Brambilla E."/>
            <person name="Rohde M."/>
            <person name="Tindall B.J."/>
            <person name="Goker M."/>
            <person name="Woyke T."/>
            <person name="Bristow J."/>
            <person name="Eisen J.A."/>
            <person name="Markowitz V."/>
            <person name="Hugenholtz P."/>
            <person name="Kyrpides N.C."/>
            <person name="Klenk H.P."/>
            <person name="Lapidus A."/>
        </authorList>
    </citation>
    <scope>NUCLEOTIDE SEQUENCE [LARGE SCALE GENOMIC DNA]</scope>
    <source>
        <strain evidence="3">DSM 14237 / IC166 / ACAM 630</strain>
    </source>
</reference>
<feature type="transmembrane region" description="Helical" evidence="1">
    <location>
        <begin position="65"/>
        <end position="81"/>
    </location>
</feature>
<evidence type="ECO:0000313" key="2">
    <source>
        <dbReference type="EMBL" id="ADV49840.1"/>
    </source>
</evidence>
<dbReference type="KEGG" id="cao:Celal_2553"/>
<proteinExistence type="predicted"/>
<keyword evidence="1" id="KW-0472">Membrane</keyword>
<dbReference type="HOGENOM" id="CLU_2057154_0_0_10"/>
<dbReference type="AlphaFoldDB" id="E6X9S0"/>
<feature type="transmembrane region" description="Helical" evidence="1">
    <location>
        <begin position="87"/>
        <end position="106"/>
    </location>
</feature>
<organism evidence="2 3">
    <name type="scientific">Cellulophaga algicola (strain DSM 14237 / IC166 / ACAM 630)</name>
    <dbReference type="NCBI Taxonomy" id="688270"/>
    <lineage>
        <taxon>Bacteria</taxon>
        <taxon>Pseudomonadati</taxon>
        <taxon>Bacteroidota</taxon>
        <taxon>Flavobacteriia</taxon>
        <taxon>Flavobacteriales</taxon>
        <taxon>Flavobacteriaceae</taxon>
        <taxon>Cellulophaga</taxon>
    </lineage>
</organism>
<dbReference type="RefSeq" id="WP_013551312.1">
    <property type="nucleotide sequence ID" value="NC_014934.1"/>
</dbReference>
<evidence type="ECO:0000256" key="1">
    <source>
        <dbReference type="SAM" id="Phobius"/>
    </source>
</evidence>
<name>E6X9S0_CELAD</name>
<keyword evidence="3" id="KW-1185">Reference proteome</keyword>